<dbReference type="Proteomes" id="UP000325415">
    <property type="component" value="Unassembled WGS sequence"/>
</dbReference>
<feature type="transmembrane region" description="Helical" evidence="1">
    <location>
        <begin position="88"/>
        <end position="105"/>
    </location>
</feature>
<feature type="transmembrane region" description="Helical" evidence="1">
    <location>
        <begin position="240"/>
        <end position="259"/>
    </location>
</feature>
<evidence type="ECO:0000259" key="3">
    <source>
        <dbReference type="Pfam" id="PF19124"/>
    </source>
</evidence>
<dbReference type="AlphaFoldDB" id="A0A5N6RZ52"/>
<accession>A0A5N6RZ52</accession>
<protein>
    <submittedName>
        <fullName evidence="4">DUF1648 domain-containing protein</fullName>
    </submittedName>
</protein>
<dbReference type="Pfam" id="PF07853">
    <property type="entry name" value="DUF1648"/>
    <property type="match status" value="1"/>
</dbReference>
<evidence type="ECO:0000259" key="2">
    <source>
        <dbReference type="Pfam" id="PF07853"/>
    </source>
</evidence>
<feature type="domain" description="DUF1648" evidence="2">
    <location>
        <begin position="155"/>
        <end position="200"/>
    </location>
</feature>
<dbReference type="Pfam" id="PF19124">
    <property type="entry name" value="DUF5808"/>
    <property type="match status" value="1"/>
</dbReference>
<dbReference type="InterPro" id="IPR012867">
    <property type="entry name" value="DUF1648"/>
</dbReference>
<feature type="transmembrane region" description="Helical" evidence="1">
    <location>
        <begin position="351"/>
        <end position="370"/>
    </location>
</feature>
<dbReference type="PANTHER" id="PTHR37810:SF9">
    <property type="entry name" value="MEMBRANE PROTEIN"/>
    <property type="match status" value="1"/>
</dbReference>
<dbReference type="OrthoDB" id="9808690at2"/>
<proteinExistence type="predicted"/>
<dbReference type="PANTHER" id="PTHR37810">
    <property type="entry name" value="IMMUNITY PROTEIN SDPI"/>
    <property type="match status" value="1"/>
</dbReference>
<keyword evidence="1" id="KW-0472">Membrane</keyword>
<evidence type="ECO:0000313" key="4">
    <source>
        <dbReference type="EMBL" id="KAE8127172.1"/>
    </source>
</evidence>
<dbReference type="GeneID" id="78127837"/>
<feature type="domain" description="DUF5808" evidence="3">
    <location>
        <begin position="328"/>
        <end position="353"/>
    </location>
</feature>
<feature type="transmembrane region" description="Helical" evidence="1">
    <location>
        <begin position="6"/>
        <end position="29"/>
    </location>
</feature>
<comment type="caution">
    <text evidence="4">The sequence shown here is derived from an EMBL/GenBank/DDBJ whole genome shotgun (WGS) entry which is preliminary data.</text>
</comment>
<name>A0A5N6RZ52_9BIFI</name>
<keyword evidence="1" id="KW-1133">Transmembrane helix</keyword>
<dbReference type="InterPro" id="IPR043831">
    <property type="entry name" value="DUF5808"/>
</dbReference>
<dbReference type="GO" id="GO:0009636">
    <property type="term" value="P:response to toxic substance"/>
    <property type="evidence" value="ECO:0007669"/>
    <property type="project" value="TreeGrafter"/>
</dbReference>
<gene>
    <name evidence="4" type="ORF">DDE84_09095</name>
</gene>
<feature type="transmembrane region" description="Helical" evidence="1">
    <location>
        <begin position="192"/>
        <end position="216"/>
    </location>
</feature>
<evidence type="ECO:0000313" key="5">
    <source>
        <dbReference type="Proteomes" id="UP000325415"/>
    </source>
</evidence>
<reference evidence="4 5" key="1">
    <citation type="submission" date="2018-04" db="EMBL/GenBank/DDBJ databases">
        <authorList>
            <person name="Eckel V.P."/>
            <person name="Vogel R.F."/>
        </authorList>
    </citation>
    <scope>NUCLEOTIDE SEQUENCE [LARGE SCALE GENOMIC DNA]</scope>
    <source>
        <strain evidence="5">TMW 2.1764</strain>
    </source>
</reference>
<feature type="transmembrane region" description="Helical" evidence="1">
    <location>
        <begin position="271"/>
        <end position="294"/>
    </location>
</feature>
<dbReference type="EMBL" id="QDAG01000009">
    <property type="protein sequence ID" value="KAE8127172.1"/>
    <property type="molecule type" value="Genomic_DNA"/>
</dbReference>
<sequence length="373" mass="39812">MNNAAVVSAAFTSLLVVLPLLELVSLAIVPWITDQRECFGVSVPPAAHGDQRVRRYKTLFSLMVTAFGMVCVAVSLLLALAYGRAAGFWALIASVAALPIVGFALQQAFRRKIMAIKASSRWIVVDERRAALLAEQDTPKPISLAWNLLHLVPVGITIAVGYASYAAMPARIAIHENAAGAIDGWAGKSHGLLWLAPGVQILLAVVFVVVHAVIVASKRPIDPDKPAETAYAYGLFTRVWSMYLVSCGMILISVLGLTLQAAVIGAVRLDAVGAVALVAAVAAVAGAVVLAVFYGQNGSKVFGRDTSSQSGSSDDDRFWKLGVFYVNRNDHAAIVPKRFGVGWTLNFGRPVIWLAILVFVLVVIMVPVLAMRQ</sequence>
<keyword evidence="1" id="KW-0812">Transmembrane</keyword>
<evidence type="ECO:0000256" key="1">
    <source>
        <dbReference type="SAM" id="Phobius"/>
    </source>
</evidence>
<organism evidence="4 5">
    <name type="scientific">Bifidobacterium tibiigranuli</name>
    <dbReference type="NCBI Taxonomy" id="2172043"/>
    <lineage>
        <taxon>Bacteria</taxon>
        <taxon>Bacillati</taxon>
        <taxon>Actinomycetota</taxon>
        <taxon>Actinomycetes</taxon>
        <taxon>Bifidobacteriales</taxon>
        <taxon>Bifidobacteriaceae</taxon>
        <taxon>Bifidobacterium</taxon>
    </lineage>
</organism>
<feature type="transmembrane region" description="Helical" evidence="1">
    <location>
        <begin position="59"/>
        <end position="82"/>
    </location>
</feature>
<dbReference type="RefSeq" id="WP_152581383.1">
    <property type="nucleotide sequence ID" value="NZ_JALCCS010000004.1"/>
</dbReference>
<keyword evidence="5" id="KW-1185">Reference proteome</keyword>